<evidence type="ECO:0000256" key="5">
    <source>
        <dbReference type="ARBA" id="ARBA00055615"/>
    </source>
</evidence>
<dbReference type="AlphaFoldDB" id="A0A1Y1WJW0"/>
<dbReference type="GO" id="GO:0071013">
    <property type="term" value="C:catalytic step 2 spliceosome"/>
    <property type="evidence" value="ECO:0007669"/>
    <property type="project" value="TreeGrafter"/>
</dbReference>
<gene>
    <name evidence="9" type="ORF">DL89DRAFT_273572</name>
</gene>
<keyword evidence="6" id="KW-0413">Isomerase</keyword>
<dbReference type="FunFam" id="2.40.100.10:FF:000007">
    <property type="entry name" value="Peptidyl-prolyl cis-trans isomerase CWC27 homolog"/>
    <property type="match status" value="1"/>
</dbReference>
<comment type="similarity">
    <text evidence="4">Belongs to the cyclophilin-type PPIase family. CWC27 subfamily.</text>
</comment>
<feature type="region of interest" description="Disordered" evidence="7">
    <location>
        <begin position="178"/>
        <end position="206"/>
    </location>
</feature>
<comment type="catalytic activity">
    <reaction evidence="1 6">
        <text>[protein]-peptidylproline (omega=180) = [protein]-peptidylproline (omega=0)</text>
        <dbReference type="Rhea" id="RHEA:16237"/>
        <dbReference type="Rhea" id="RHEA-COMP:10747"/>
        <dbReference type="Rhea" id="RHEA-COMP:10748"/>
        <dbReference type="ChEBI" id="CHEBI:83833"/>
        <dbReference type="ChEBI" id="CHEBI:83834"/>
        <dbReference type="EC" id="5.2.1.8"/>
    </reaction>
</comment>
<dbReference type="SUPFAM" id="SSF50891">
    <property type="entry name" value="Cyclophilin-like"/>
    <property type="match status" value="1"/>
</dbReference>
<accession>A0A1Y1WJW0</accession>
<evidence type="ECO:0000259" key="8">
    <source>
        <dbReference type="PROSITE" id="PS50072"/>
    </source>
</evidence>
<dbReference type="InterPro" id="IPR044666">
    <property type="entry name" value="Cyclophilin_A-like"/>
</dbReference>
<evidence type="ECO:0000256" key="6">
    <source>
        <dbReference type="RuleBase" id="RU363019"/>
    </source>
</evidence>
<proteinExistence type="inferred from homology"/>
<dbReference type="PROSITE" id="PS50072">
    <property type="entry name" value="CSA_PPIASE_2"/>
    <property type="match status" value="1"/>
</dbReference>
<dbReference type="EMBL" id="MCFD01000001">
    <property type="protein sequence ID" value="ORX73773.1"/>
    <property type="molecule type" value="Genomic_DNA"/>
</dbReference>
<dbReference type="Pfam" id="PF00160">
    <property type="entry name" value="Pro_isomerase"/>
    <property type="match status" value="1"/>
</dbReference>
<dbReference type="GO" id="GO:0003755">
    <property type="term" value="F:peptidyl-prolyl cis-trans isomerase activity"/>
    <property type="evidence" value="ECO:0007669"/>
    <property type="project" value="UniProtKB-UniRule"/>
</dbReference>
<dbReference type="PRINTS" id="PR00153">
    <property type="entry name" value="CSAPPISMRASE"/>
</dbReference>
<comment type="subcellular location">
    <subcellularLocation>
        <location evidence="2">Nucleus</location>
    </subcellularLocation>
</comment>
<keyword evidence="3" id="KW-0539">Nucleus</keyword>
<feature type="compositionally biased region" description="Basic and acidic residues" evidence="7">
    <location>
        <begin position="183"/>
        <end position="197"/>
    </location>
</feature>
<dbReference type="PANTHER" id="PTHR45625:SF6">
    <property type="entry name" value="SPLICEOSOME-ASSOCIATED PROTEIN CWC27 HOMOLOG"/>
    <property type="match status" value="1"/>
</dbReference>
<evidence type="ECO:0000256" key="4">
    <source>
        <dbReference type="ARBA" id="ARBA00038509"/>
    </source>
</evidence>
<dbReference type="InterPro" id="IPR029000">
    <property type="entry name" value="Cyclophilin-like_dom_sf"/>
</dbReference>
<keyword evidence="10" id="KW-1185">Reference proteome</keyword>
<evidence type="ECO:0000313" key="10">
    <source>
        <dbReference type="Proteomes" id="UP000193922"/>
    </source>
</evidence>
<dbReference type="Gene3D" id="2.40.100.10">
    <property type="entry name" value="Cyclophilin-like"/>
    <property type="match status" value="1"/>
</dbReference>
<evidence type="ECO:0000256" key="1">
    <source>
        <dbReference type="ARBA" id="ARBA00000971"/>
    </source>
</evidence>
<dbReference type="Proteomes" id="UP000193922">
    <property type="component" value="Unassembled WGS sequence"/>
</dbReference>
<dbReference type="PANTHER" id="PTHR45625">
    <property type="entry name" value="PEPTIDYL-PROLYL CIS-TRANS ISOMERASE-RELATED"/>
    <property type="match status" value="1"/>
</dbReference>
<dbReference type="RefSeq" id="XP_040746984.1">
    <property type="nucleotide sequence ID" value="XM_040889080.1"/>
</dbReference>
<feature type="domain" description="PPIase cyclophilin-type" evidence="8">
    <location>
        <begin position="18"/>
        <end position="167"/>
    </location>
</feature>
<dbReference type="OrthoDB" id="442970at2759"/>
<evidence type="ECO:0000256" key="7">
    <source>
        <dbReference type="SAM" id="MobiDB-lite"/>
    </source>
</evidence>
<name>A0A1Y1WJW0_9FUNG</name>
<evidence type="ECO:0000256" key="3">
    <source>
        <dbReference type="ARBA" id="ARBA00023242"/>
    </source>
</evidence>
<comment type="function">
    <text evidence="5">PPIases accelerate the folding of proteins. It catalyzes the cis-trans isomerization of proline imidic peptide bonds in oligopeptides. Involved in pre-mRNA splicing.</text>
</comment>
<evidence type="ECO:0000256" key="2">
    <source>
        <dbReference type="ARBA" id="ARBA00004123"/>
    </source>
</evidence>
<dbReference type="EC" id="5.2.1.8" evidence="6"/>
<dbReference type="GeneID" id="63805728"/>
<protein>
    <recommendedName>
        <fullName evidence="6">Peptidyl-prolyl cis-trans isomerase</fullName>
        <shortName evidence="6">PPIase</shortName>
        <ecNumber evidence="6">5.2.1.8</ecNumber>
    </recommendedName>
</protein>
<comment type="caution">
    <text evidence="9">The sequence shown here is derived from an EMBL/GenBank/DDBJ whole genome shotgun (WGS) entry which is preliminary data.</text>
</comment>
<dbReference type="STRING" id="61395.A0A1Y1WJW0"/>
<keyword evidence="6" id="KW-0697">Rotamase</keyword>
<organism evidence="9 10">
    <name type="scientific">Linderina pennispora</name>
    <dbReference type="NCBI Taxonomy" id="61395"/>
    <lineage>
        <taxon>Eukaryota</taxon>
        <taxon>Fungi</taxon>
        <taxon>Fungi incertae sedis</taxon>
        <taxon>Zoopagomycota</taxon>
        <taxon>Kickxellomycotina</taxon>
        <taxon>Kickxellomycetes</taxon>
        <taxon>Kickxellales</taxon>
        <taxon>Kickxellaceae</taxon>
        <taxon>Linderina</taxon>
    </lineage>
</organism>
<reference evidence="9 10" key="1">
    <citation type="submission" date="2016-07" db="EMBL/GenBank/DDBJ databases">
        <title>Pervasive Adenine N6-methylation of Active Genes in Fungi.</title>
        <authorList>
            <consortium name="DOE Joint Genome Institute"/>
            <person name="Mondo S.J."/>
            <person name="Dannebaum R.O."/>
            <person name="Kuo R.C."/>
            <person name="Labutti K."/>
            <person name="Haridas S."/>
            <person name="Kuo A."/>
            <person name="Salamov A."/>
            <person name="Ahrendt S.R."/>
            <person name="Lipzen A."/>
            <person name="Sullivan W."/>
            <person name="Andreopoulos W.B."/>
            <person name="Clum A."/>
            <person name="Lindquist E."/>
            <person name="Daum C."/>
            <person name="Ramamoorthy G.K."/>
            <person name="Gryganskyi A."/>
            <person name="Culley D."/>
            <person name="Magnuson J.K."/>
            <person name="James T.Y."/>
            <person name="O'Malley M.A."/>
            <person name="Stajich J.E."/>
            <person name="Spatafora J.W."/>
            <person name="Visel A."/>
            <person name="Grigoriev I.V."/>
        </authorList>
    </citation>
    <scope>NUCLEOTIDE SEQUENCE [LARGE SCALE GENOMIC DNA]</scope>
    <source>
        <strain evidence="9 10">ATCC 12442</strain>
    </source>
</reference>
<sequence>MSNIYISEPPTNGKVILETTAGDIEIELWPKECPKACRNFIQLGLEGYYDNTQFHRIVPGWIVQGGDPTGTGTGGTSIYNGPFADEFHSRLRFTRRGLLAMANAGPNDNGSQFFFTLGATPELQKKHTIFGTVVGDSVFNMLKLGEGEVDKETERPVYQRSIKHVRVLDNPFLDIVPRTLPRQGEEPATKKKQRDQNSQEQEAFVV</sequence>
<dbReference type="InterPro" id="IPR002130">
    <property type="entry name" value="Cyclophilin-type_PPIase_dom"/>
</dbReference>
<evidence type="ECO:0000313" key="9">
    <source>
        <dbReference type="EMBL" id="ORX73773.1"/>
    </source>
</evidence>